<evidence type="ECO:0000256" key="5">
    <source>
        <dbReference type="ARBA" id="ARBA00023136"/>
    </source>
</evidence>
<feature type="transmembrane region" description="Helical" evidence="6">
    <location>
        <begin position="479"/>
        <end position="503"/>
    </location>
</feature>
<evidence type="ECO:0000256" key="6">
    <source>
        <dbReference type="SAM" id="Phobius"/>
    </source>
</evidence>
<dbReference type="GO" id="GO:0005886">
    <property type="term" value="C:plasma membrane"/>
    <property type="evidence" value="ECO:0007669"/>
    <property type="project" value="UniProtKB-SubCell"/>
</dbReference>
<protein>
    <submittedName>
        <fullName evidence="8">FtsX-like permease family protein</fullName>
    </submittedName>
</protein>
<feature type="transmembrane region" description="Helical" evidence="6">
    <location>
        <begin position="360"/>
        <end position="389"/>
    </location>
</feature>
<feature type="transmembrane region" description="Helical" evidence="6">
    <location>
        <begin position="790"/>
        <end position="813"/>
    </location>
</feature>
<comment type="caution">
    <text evidence="8">The sequence shown here is derived from an EMBL/GenBank/DDBJ whole genome shotgun (WGS) entry which is preliminary data.</text>
</comment>
<dbReference type="InterPro" id="IPR003838">
    <property type="entry name" value="ABC3_permease_C"/>
</dbReference>
<dbReference type="EMBL" id="DVMV01000036">
    <property type="protein sequence ID" value="HIU45507.1"/>
    <property type="molecule type" value="Genomic_DNA"/>
</dbReference>
<evidence type="ECO:0000256" key="2">
    <source>
        <dbReference type="ARBA" id="ARBA00022475"/>
    </source>
</evidence>
<feature type="transmembrane region" description="Helical" evidence="6">
    <location>
        <begin position="409"/>
        <end position="430"/>
    </location>
</feature>
<gene>
    <name evidence="8" type="ORF">IAC52_04340</name>
</gene>
<feature type="domain" description="ABC3 transporter permease C-terminal" evidence="7">
    <location>
        <begin position="317"/>
        <end position="431"/>
    </location>
</feature>
<evidence type="ECO:0000259" key="7">
    <source>
        <dbReference type="Pfam" id="PF02687"/>
    </source>
</evidence>
<dbReference type="InterPro" id="IPR038766">
    <property type="entry name" value="Membrane_comp_ABC_pdt"/>
</dbReference>
<accession>A0A9D1LPA1</accession>
<evidence type="ECO:0000256" key="1">
    <source>
        <dbReference type="ARBA" id="ARBA00004651"/>
    </source>
</evidence>
<keyword evidence="4 6" id="KW-1133">Transmembrane helix</keyword>
<evidence type="ECO:0000256" key="3">
    <source>
        <dbReference type="ARBA" id="ARBA00022692"/>
    </source>
</evidence>
<evidence type="ECO:0000256" key="4">
    <source>
        <dbReference type="ARBA" id="ARBA00022989"/>
    </source>
</evidence>
<sequence length="826" mass="89856">MAKRIGTGALLAKKALRQIKGEWKQFLSIFLMGAIAMTLFVGLFSNADSLSNRVDEAYEEGNYPSLFVFTSSHAASDLDGLRSLLDEGDEIDSRLEITGKAQGKGVYFALTDGFPELSKPYNLQGEAGKDFFLVDYALGEEASALTTPILLGKQAEITLPLASFGLSSYAELLASYVKPGKQNILASDELSFFLTPTGYMDNPENLSVSSYSSSTICISKDYFLSGILSEIEDNYDSSAVAMINQTIKSLLGDNLYLIKLQDESKLDSLKAKIEDYFGRKAIYGGEDNLLYVLSGEQCPWASNIEVEVSEATSLCFLFPAVFFFVALLVILTTFSQIIIKERLQIGTMKAMGVSQSEIRFHYSSMVAVLLLLSSVFGFVAGPLIIPAIMGQKYDILYSLPARSAFVFPAWPAILSCLIFLAAGIACALFATHKELRLLPSESMRAAPIHFKGRGGEVKESKPKASRLSAKMALRNIRSALFKSFMVVAGVAGCAALLLCGFGIEDTIDYGIDNDIALAYNGDVTGSYAGVSYQKTQSYFDLPGIAKVEQSYLSSGDIQSGEKTFLSSVRLFEADHQCFDFEITPGTVAISLKVAEQLGVEVGDEVSFPLLSKTATAKVGAIYRAFSVNGVAGLYSDFFADGQCPYNYATITAEPGYSEESIKQEIVDSDSASMFASVQTKQEVYGQIESITSGIKVMTNAVKVFAILLALVVLYNLTLLNFRYRQRDIATLKVLGFSKSEIGLSLTLESAILSIVGFAIGSLLGFPFMYATLKVNEVSLVRFLYHIGFPSYIYAFLLTFIVAIGVNVLLSLYTGRVKMVESLKSVE</sequence>
<keyword evidence="2" id="KW-1003">Cell membrane</keyword>
<comment type="subcellular location">
    <subcellularLocation>
        <location evidence="1">Cell membrane</location>
        <topology evidence="1">Multi-pass membrane protein</topology>
    </subcellularLocation>
</comment>
<dbReference type="PANTHER" id="PTHR30287:SF1">
    <property type="entry name" value="INNER MEMBRANE PROTEIN"/>
    <property type="match status" value="1"/>
</dbReference>
<feature type="domain" description="ABC3 transporter permease C-terminal" evidence="7">
    <location>
        <begin position="703"/>
        <end position="812"/>
    </location>
</feature>
<evidence type="ECO:0000313" key="8">
    <source>
        <dbReference type="EMBL" id="HIU45507.1"/>
    </source>
</evidence>
<keyword evidence="5 6" id="KW-0472">Membrane</keyword>
<feature type="transmembrane region" description="Helical" evidence="6">
    <location>
        <begin position="316"/>
        <end position="339"/>
    </location>
</feature>
<organism evidence="8 9">
    <name type="scientific">Candidatus Alloenteromonas pullicola</name>
    <dbReference type="NCBI Taxonomy" id="2840784"/>
    <lineage>
        <taxon>Bacteria</taxon>
        <taxon>Bacillati</taxon>
        <taxon>Bacillota</taxon>
        <taxon>Bacillota incertae sedis</taxon>
        <taxon>Candidatus Alloenteromonas</taxon>
    </lineage>
</organism>
<dbReference type="Pfam" id="PF02687">
    <property type="entry name" value="FtsX"/>
    <property type="match status" value="2"/>
</dbReference>
<feature type="transmembrane region" description="Helical" evidence="6">
    <location>
        <begin position="742"/>
        <end position="770"/>
    </location>
</feature>
<reference evidence="8" key="2">
    <citation type="journal article" date="2021" name="PeerJ">
        <title>Extensive microbial diversity within the chicken gut microbiome revealed by metagenomics and culture.</title>
        <authorList>
            <person name="Gilroy R."/>
            <person name="Ravi A."/>
            <person name="Getino M."/>
            <person name="Pursley I."/>
            <person name="Horton D.L."/>
            <person name="Alikhan N.F."/>
            <person name="Baker D."/>
            <person name="Gharbi K."/>
            <person name="Hall N."/>
            <person name="Watson M."/>
            <person name="Adriaenssens E.M."/>
            <person name="Foster-Nyarko E."/>
            <person name="Jarju S."/>
            <person name="Secka A."/>
            <person name="Antonio M."/>
            <person name="Oren A."/>
            <person name="Chaudhuri R.R."/>
            <person name="La Ragione R."/>
            <person name="Hildebrand F."/>
            <person name="Pallen M.J."/>
        </authorList>
    </citation>
    <scope>NUCLEOTIDE SEQUENCE</scope>
    <source>
        <strain evidence="8">ChiGjej1B1-22543</strain>
    </source>
</reference>
<dbReference type="Proteomes" id="UP000824070">
    <property type="component" value="Unassembled WGS sequence"/>
</dbReference>
<dbReference type="AlphaFoldDB" id="A0A9D1LPA1"/>
<keyword evidence="3 6" id="KW-0812">Transmembrane</keyword>
<dbReference type="PANTHER" id="PTHR30287">
    <property type="entry name" value="MEMBRANE COMPONENT OF PREDICTED ABC SUPERFAMILY METABOLITE UPTAKE TRANSPORTER"/>
    <property type="match status" value="1"/>
</dbReference>
<feature type="transmembrane region" description="Helical" evidence="6">
    <location>
        <begin position="703"/>
        <end position="721"/>
    </location>
</feature>
<feature type="transmembrane region" description="Helical" evidence="6">
    <location>
        <begin position="26"/>
        <end position="44"/>
    </location>
</feature>
<reference evidence="8" key="1">
    <citation type="submission" date="2020-10" db="EMBL/GenBank/DDBJ databases">
        <authorList>
            <person name="Gilroy R."/>
        </authorList>
    </citation>
    <scope>NUCLEOTIDE SEQUENCE</scope>
    <source>
        <strain evidence="8">ChiGjej1B1-22543</strain>
    </source>
</reference>
<evidence type="ECO:0000313" key="9">
    <source>
        <dbReference type="Proteomes" id="UP000824070"/>
    </source>
</evidence>
<proteinExistence type="predicted"/>
<name>A0A9D1LPA1_9FIRM</name>